<evidence type="ECO:0000256" key="2">
    <source>
        <dbReference type="ARBA" id="ARBA00022692"/>
    </source>
</evidence>
<keyword evidence="5" id="KW-0949">S-adenosyl-L-methionine</keyword>
<dbReference type="InterPro" id="IPR052527">
    <property type="entry name" value="Metal_cation-efflux_comp"/>
</dbReference>
<dbReference type="AlphaFoldDB" id="A0A401G8N1"/>
<dbReference type="Pfam" id="PF04140">
    <property type="entry name" value="ICMT"/>
    <property type="match status" value="1"/>
</dbReference>
<dbReference type="PANTHER" id="PTHR43847:SF1">
    <property type="entry name" value="BLL3993 PROTEIN"/>
    <property type="match status" value="1"/>
</dbReference>
<sequence length="236" mass="25668">MVHYLAGLNLSLSPSQHVEAIVTASVLGQVAATAWAHRNSTSLAKETTGPVKTLPKAHSAAWLALPAHGFSSLLPPVLYLSGVLAHNLEQPEWLRKFSLPGELDDVFHSSEGRAVGVVRVLASIVSVGVGYAATKTVRALGGQWHYIGIREKAQVVSTGPYAIVRHPLYSLILVQEFLMAGMFWSYIPLVALPITALAFAVKVPVEEKLIEDDENTGPAYVEYKKKVTARLIPWLW</sequence>
<keyword evidence="4 5" id="KW-0472">Membrane</keyword>
<dbReference type="GO" id="GO:0032259">
    <property type="term" value="P:methylation"/>
    <property type="evidence" value="ECO:0007669"/>
    <property type="project" value="UniProtKB-KW"/>
</dbReference>
<keyword evidence="5" id="KW-0256">Endoplasmic reticulum</keyword>
<evidence type="ECO:0000256" key="3">
    <source>
        <dbReference type="ARBA" id="ARBA00022989"/>
    </source>
</evidence>
<dbReference type="GO" id="GO:0005789">
    <property type="term" value="C:endoplasmic reticulum membrane"/>
    <property type="evidence" value="ECO:0007669"/>
    <property type="project" value="UniProtKB-SubCell"/>
</dbReference>
<gene>
    <name evidence="6" type="ORF">SCP_0114060</name>
</gene>
<name>A0A401G8N1_9APHY</name>
<dbReference type="Proteomes" id="UP000287166">
    <property type="component" value="Unassembled WGS sequence"/>
</dbReference>
<comment type="caution">
    <text evidence="6">The sequence shown here is derived from an EMBL/GenBank/DDBJ whole genome shotgun (WGS) entry which is preliminary data.</text>
</comment>
<dbReference type="RefSeq" id="XP_027609430.1">
    <property type="nucleotide sequence ID" value="XM_027753629.1"/>
</dbReference>
<keyword evidence="2 5" id="KW-0812">Transmembrane</keyword>
<keyword evidence="3 5" id="KW-1133">Transmembrane helix</keyword>
<feature type="transmembrane region" description="Helical" evidence="5">
    <location>
        <begin position="177"/>
        <end position="201"/>
    </location>
</feature>
<keyword evidence="5" id="KW-0808">Transferase</keyword>
<reference evidence="6 7" key="1">
    <citation type="journal article" date="2018" name="Sci. Rep.">
        <title>Genome sequence of the cauliflower mushroom Sparassis crispa (Hanabiratake) and its association with beneficial usage.</title>
        <authorList>
            <person name="Kiyama R."/>
            <person name="Furutani Y."/>
            <person name="Kawaguchi K."/>
            <person name="Nakanishi T."/>
        </authorList>
    </citation>
    <scope>NUCLEOTIDE SEQUENCE [LARGE SCALE GENOMIC DNA]</scope>
</reference>
<dbReference type="STRING" id="139825.A0A401G8N1"/>
<evidence type="ECO:0000256" key="4">
    <source>
        <dbReference type="ARBA" id="ARBA00023136"/>
    </source>
</evidence>
<dbReference type="EMBL" id="BFAD01000001">
    <property type="protein sequence ID" value="GBE78517.1"/>
    <property type="molecule type" value="Genomic_DNA"/>
</dbReference>
<comment type="similarity">
    <text evidence="5">Belongs to the class VI-like SAM-binding methyltransferase superfamily. Isoprenylcysteine carboxyl methyltransferase family.</text>
</comment>
<dbReference type="InParanoid" id="A0A401G8N1"/>
<dbReference type="PANTHER" id="PTHR43847">
    <property type="entry name" value="BLL3993 PROTEIN"/>
    <property type="match status" value="1"/>
</dbReference>
<evidence type="ECO:0000313" key="7">
    <source>
        <dbReference type="Proteomes" id="UP000287166"/>
    </source>
</evidence>
<dbReference type="EC" id="2.1.1.100" evidence="5"/>
<dbReference type="GeneID" id="38775434"/>
<protein>
    <recommendedName>
        <fullName evidence="5">Protein-S-isoprenylcysteine O-methyltransferase</fullName>
        <ecNumber evidence="5">2.1.1.100</ecNumber>
    </recommendedName>
</protein>
<keyword evidence="7" id="KW-1185">Reference proteome</keyword>
<comment type="caution">
    <text evidence="5">Lacks conserved residue(s) required for the propagation of feature annotation.</text>
</comment>
<evidence type="ECO:0000256" key="5">
    <source>
        <dbReference type="RuleBase" id="RU362022"/>
    </source>
</evidence>
<comment type="catalytic activity">
    <reaction evidence="5">
        <text>[protein]-C-terminal S-[(2E,6E)-farnesyl]-L-cysteine + S-adenosyl-L-methionine = [protein]-C-terminal S-[(2E,6E)-farnesyl]-L-cysteine methyl ester + S-adenosyl-L-homocysteine</text>
        <dbReference type="Rhea" id="RHEA:21672"/>
        <dbReference type="Rhea" id="RHEA-COMP:12125"/>
        <dbReference type="Rhea" id="RHEA-COMP:12126"/>
        <dbReference type="ChEBI" id="CHEBI:57856"/>
        <dbReference type="ChEBI" id="CHEBI:59789"/>
        <dbReference type="ChEBI" id="CHEBI:90510"/>
        <dbReference type="ChEBI" id="CHEBI:90511"/>
        <dbReference type="EC" id="2.1.1.100"/>
    </reaction>
</comment>
<accession>A0A401G8N1</accession>
<dbReference type="OrthoDB" id="422086at2759"/>
<dbReference type="Gene3D" id="1.20.120.1630">
    <property type="match status" value="1"/>
</dbReference>
<proteinExistence type="inferred from homology"/>
<comment type="subcellular location">
    <subcellularLocation>
        <location evidence="5">Endoplasmic reticulum membrane</location>
        <topology evidence="5">Multi-pass membrane protein</topology>
    </subcellularLocation>
    <subcellularLocation>
        <location evidence="1">Membrane</location>
        <topology evidence="1">Multi-pass membrane protein</topology>
    </subcellularLocation>
</comment>
<dbReference type="InterPro" id="IPR007269">
    <property type="entry name" value="ICMT_MeTrfase"/>
</dbReference>
<dbReference type="GO" id="GO:0004671">
    <property type="term" value="F:protein C-terminal S-isoprenylcysteine carboxyl O-methyltransferase activity"/>
    <property type="evidence" value="ECO:0007669"/>
    <property type="project" value="UniProtKB-EC"/>
</dbReference>
<keyword evidence="5" id="KW-0489">Methyltransferase</keyword>
<organism evidence="6 7">
    <name type="scientific">Sparassis crispa</name>
    <dbReference type="NCBI Taxonomy" id="139825"/>
    <lineage>
        <taxon>Eukaryota</taxon>
        <taxon>Fungi</taxon>
        <taxon>Dikarya</taxon>
        <taxon>Basidiomycota</taxon>
        <taxon>Agaricomycotina</taxon>
        <taxon>Agaricomycetes</taxon>
        <taxon>Polyporales</taxon>
        <taxon>Sparassidaceae</taxon>
        <taxon>Sparassis</taxon>
    </lineage>
</organism>
<evidence type="ECO:0000256" key="1">
    <source>
        <dbReference type="ARBA" id="ARBA00004141"/>
    </source>
</evidence>
<evidence type="ECO:0000313" key="6">
    <source>
        <dbReference type="EMBL" id="GBE78517.1"/>
    </source>
</evidence>